<protein>
    <submittedName>
        <fullName evidence="1">Uncharacterized protein</fullName>
    </submittedName>
</protein>
<dbReference type="AlphaFoldDB" id="A0A8H7ZYW1"/>
<organism evidence="1 2">
    <name type="scientific">Olpidium bornovanus</name>
    <dbReference type="NCBI Taxonomy" id="278681"/>
    <lineage>
        <taxon>Eukaryota</taxon>
        <taxon>Fungi</taxon>
        <taxon>Fungi incertae sedis</taxon>
        <taxon>Olpidiomycota</taxon>
        <taxon>Olpidiomycotina</taxon>
        <taxon>Olpidiomycetes</taxon>
        <taxon>Olpidiales</taxon>
        <taxon>Olpidiaceae</taxon>
        <taxon>Olpidium</taxon>
    </lineage>
</organism>
<dbReference type="Proteomes" id="UP000673691">
    <property type="component" value="Unassembled WGS sequence"/>
</dbReference>
<proteinExistence type="predicted"/>
<evidence type="ECO:0000313" key="1">
    <source>
        <dbReference type="EMBL" id="KAG5461865.1"/>
    </source>
</evidence>
<gene>
    <name evidence="1" type="ORF">BJ554DRAFT_5879</name>
</gene>
<sequence length="193" mass="21133">SAIDSHLVAESAFTFGVTYDSNHNHGRLRRQIRRTGGRWVLPGGWTGASESRLWATRVRGLPRPVSRARARVRTAGGDAEAESAAFTASRRPALSSSFLAVCPAGRYLRAPMIEHSEVVLCEGAKFVHAESYDLVRGQVQTKLPSLAGRAKPPTRPSEAFSAPPMAREVFGLTEFKITSLRYLCDSLMRVVSH</sequence>
<accession>A0A8H7ZYW1</accession>
<evidence type="ECO:0000313" key="2">
    <source>
        <dbReference type="Proteomes" id="UP000673691"/>
    </source>
</evidence>
<feature type="non-terminal residue" evidence="1">
    <location>
        <position position="1"/>
    </location>
</feature>
<dbReference type="EMBL" id="JAEFCI010003013">
    <property type="protein sequence ID" value="KAG5461865.1"/>
    <property type="molecule type" value="Genomic_DNA"/>
</dbReference>
<comment type="caution">
    <text evidence="1">The sequence shown here is derived from an EMBL/GenBank/DDBJ whole genome shotgun (WGS) entry which is preliminary data.</text>
</comment>
<reference evidence="1 2" key="1">
    <citation type="journal article" name="Sci. Rep.">
        <title>Genome-scale phylogenetic analyses confirm Olpidium as the closest living zoosporic fungus to the non-flagellated, terrestrial fungi.</title>
        <authorList>
            <person name="Chang Y."/>
            <person name="Rochon D."/>
            <person name="Sekimoto S."/>
            <person name="Wang Y."/>
            <person name="Chovatia M."/>
            <person name="Sandor L."/>
            <person name="Salamov A."/>
            <person name="Grigoriev I.V."/>
            <person name="Stajich J.E."/>
            <person name="Spatafora J.W."/>
        </authorList>
    </citation>
    <scope>NUCLEOTIDE SEQUENCE [LARGE SCALE GENOMIC DNA]</scope>
    <source>
        <strain evidence="1">S191</strain>
    </source>
</reference>
<keyword evidence="2" id="KW-1185">Reference proteome</keyword>
<name>A0A8H7ZYW1_9FUNG</name>